<accession>A0AAU7F436</accession>
<evidence type="ECO:0000256" key="2">
    <source>
        <dbReference type="ARBA" id="ARBA00023002"/>
    </source>
</evidence>
<dbReference type="PANTHER" id="PTHR44196:SF1">
    <property type="entry name" value="DEHYDROGENASE_REDUCTASE SDR FAMILY MEMBER 7B"/>
    <property type="match status" value="1"/>
</dbReference>
<gene>
    <name evidence="3" type="ORF">ABHF33_09415</name>
</gene>
<evidence type="ECO:0000313" key="3">
    <source>
        <dbReference type="EMBL" id="XBL99296.1"/>
    </source>
</evidence>
<dbReference type="PRINTS" id="PR00081">
    <property type="entry name" value="GDHRDH"/>
</dbReference>
<reference evidence="3" key="1">
    <citation type="submission" date="2024-05" db="EMBL/GenBank/DDBJ databases">
        <authorList>
            <person name="Yang L."/>
            <person name="Pan L."/>
        </authorList>
    </citation>
    <scope>NUCLEOTIDE SEQUENCE</scope>
    <source>
        <strain evidence="3">FCG-7</strain>
    </source>
</reference>
<evidence type="ECO:0000256" key="1">
    <source>
        <dbReference type="ARBA" id="ARBA00006484"/>
    </source>
</evidence>
<dbReference type="Pfam" id="PF00106">
    <property type="entry name" value="adh_short"/>
    <property type="match status" value="1"/>
</dbReference>
<keyword evidence="2" id="KW-0560">Oxidoreductase</keyword>
<dbReference type="EMBL" id="CP157355">
    <property type="protein sequence ID" value="XBL99296.1"/>
    <property type="molecule type" value="Genomic_DNA"/>
</dbReference>
<dbReference type="Gene3D" id="3.40.50.720">
    <property type="entry name" value="NAD(P)-binding Rossmann-like Domain"/>
    <property type="match status" value="1"/>
</dbReference>
<name>A0AAU7F436_9NEIS</name>
<organism evidence="3">
    <name type="scientific">Chitinibacter mangrovi</name>
    <dbReference type="NCBI Taxonomy" id="3153927"/>
    <lineage>
        <taxon>Bacteria</taxon>
        <taxon>Pseudomonadati</taxon>
        <taxon>Pseudomonadota</taxon>
        <taxon>Betaproteobacteria</taxon>
        <taxon>Neisseriales</taxon>
        <taxon>Chitinibacteraceae</taxon>
        <taxon>Chitinibacter</taxon>
    </lineage>
</organism>
<proteinExistence type="inferred from homology"/>
<dbReference type="KEGG" id="cmav:ABHF33_09415"/>
<protein>
    <submittedName>
        <fullName evidence="3">SDR family NAD(P)-dependent oxidoreductase</fullName>
    </submittedName>
</protein>
<dbReference type="GO" id="GO:0016020">
    <property type="term" value="C:membrane"/>
    <property type="evidence" value="ECO:0007669"/>
    <property type="project" value="TreeGrafter"/>
</dbReference>
<dbReference type="InterPro" id="IPR002347">
    <property type="entry name" value="SDR_fam"/>
</dbReference>
<dbReference type="GO" id="GO:0016491">
    <property type="term" value="F:oxidoreductase activity"/>
    <property type="evidence" value="ECO:0007669"/>
    <property type="project" value="UniProtKB-KW"/>
</dbReference>
<comment type="similarity">
    <text evidence="1">Belongs to the short-chain dehydrogenases/reductases (SDR) family.</text>
</comment>
<sequence length="240" mass="25969">MAKTILITGGTRGIGRALVEQYLARGFAVIATGSTPHSVDQARAALPQVDWQVCDLREQADLAALCQHIGRRALDRVVHNAGVQQARNWFSPGGEALSIEDETQINFTAPVLLTQALFDNVHSARGRWIFITSGLAIAPKQSAAVYCANKAALHVFCKSLNGQIALTGSPIKVCEAILPLVDTAMTQGRGRGKISPEQAAAEIIRGVERGLAEIHVGKVRWLMRLRALWPNGAENLMIRH</sequence>
<dbReference type="RefSeq" id="WP_348943726.1">
    <property type="nucleotide sequence ID" value="NZ_CP157355.1"/>
</dbReference>
<dbReference type="AlphaFoldDB" id="A0AAU7F436"/>
<dbReference type="SUPFAM" id="SSF51735">
    <property type="entry name" value="NAD(P)-binding Rossmann-fold domains"/>
    <property type="match status" value="1"/>
</dbReference>
<dbReference type="InterPro" id="IPR036291">
    <property type="entry name" value="NAD(P)-bd_dom_sf"/>
</dbReference>
<dbReference type="PANTHER" id="PTHR44196">
    <property type="entry name" value="DEHYDROGENASE/REDUCTASE SDR FAMILY MEMBER 7B"/>
    <property type="match status" value="1"/>
</dbReference>